<protein>
    <submittedName>
        <fullName evidence="1">Uncharacterized protein</fullName>
    </submittedName>
</protein>
<comment type="caution">
    <text evidence="1">The sequence shown here is derived from an EMBL/GenBank/DDBJ whole genome shotgun (WGS) entry which is preliminary data.</text>
</comment>
<gene>
    <name evidence="1" type="ORF">VNO77_23107</name>
</gene>
<evidence type="ECO:0000313" key="1">
    <source>
        <dbReference type="EMBL" id="KAK7328967.1"/>
    </source>
</evidence>
<keyword evidence="2" id="KW-1185">Reference proteome</keyword>
<dbReference type="Proteomes" id="UP001367508">
    <property type="component" value="Unassembled WGS sequence"/>
</dbReference>
<name>A0AAN9QBF4_CANGL</name>
<dbReference type="AlphaFoldDB" id="A0AAN9QBF4"/>
<organism evidence="1 2">
    <name type="scientific">Canavalia gladiata</name>
    <name type="common">Sword bean</name>
    <name type="synonym">Dolichos gladiatus</name>
    <dbReference type="NCBI Taxonomy" id="3824"/>
    <lineage>
        <taxon>Eukaryota</taxon>
        <taxon>Viridiplantae</taxon>
        <taxon>Streptophyta</taxon>
        <taxon>Embryophyta</taxon>
        <taxon>Tracheophyta</taxon>
        <taxon>Spermatophyta</taxon>
        <taxon>Magnoliopsida</taxon>
        <taxon>eudicotyledons</taxon>
        <taxon>Gunneridae</taxon>
        <taxon>Pentapetalae</taxon>
        <taxon>rosids</taxon>
        <taxon>fabids</taxon>
        <taxon>Fabales</taxon>
        <taxon>Fabaceae</taxon>
        <taxon>Papilionoideae</taxon>
        <taxon>50 kb inversion clade</taxon>
        <taxon>NPAAA clade</taxon>
        <taxon>indigoferoid/millettioid clade</taxon>
        <taxon>Phaseoleae</taxon>
        <taxon>Canavalia</taxon>
    </lineage>
</organism>
<proteinExistence type="predicted"/>
<accession>A0AAN9QBF4</accession>
<reference evidence="1 2" key="1">
    <citation type="submission" date="2024-01" db="EMBL/GenBank/DDBJ databases">
        <title>The genomes of 5 underutilized Papilionoideae crops provide insights into root nodulation and disease resistanc.</title>
        <authorList>
            <person name="Jiang F."/>
        </authorList>
    </citation>
    <scope>NUCLEOTIDE SEQUENCE [LARGE SCALE GENOMIC DNA]</scope>
    <source>
        <strain evidence="1">LVBAO_FW01</strain>
        <tissue evidence="1">Leaves</tissue>
    </source>
</reference>
<sequence>MPLAVCAALHGFNMTSIWLIFPFRSPVSPRLQEQGQALGDARCLIPSPRHCSSEGHVKSAPGIFEHEVYLFDFHQPGYRSAHPGAKVVCHKARVRQVYYLGIATHRCITMVINHSCVALLGAHEAFNVSPTSRQLEEVEGIDKSLRIWFTGIGHHVRRLPQSLPSYDAHDLNVASTSIPQLPISGHLSNEMCLSKPGVSARLLLWCGFPGRPRVSVLDVTNDLVLGRTEWLSLVTRGYSHKAWMRSPYGRLRGSSGQALGDDRLLALFTPGLPTVGFNQKQLDSVLRSFETPGIRPFSQYNARIIILATNFPQYR</sequence>
<evidence type="ECO:0000313" key="2">
    <source>
        <dbReference type="Proteomes" id="UP001367508"/>
    </source>
</evidence>
<dbReference type="EMBL" id="JAYMYQ010000005">
    <property type="protein sequence ID" value="KAK7328967.1"/>
    <property type="molecule type" value="Genomic_DNA"/>
</dbReference>